<dbReference type="STRING" id="1123501.Wenmar_02908"/>
<dbReference type="PANTHER" id="PTHR34580:SF3">
    <property type="entry name" value="PROTEIN PAFB"/>
    <property type="match status" value="1"/>
</dbReference>
<keyword evidence="1" id="KW-0805">Transcription regulation</keyword>
<dbReference type="eggNOG" id="COG2378">
    <property type="taxonomic scope" value="Bacteria"/>
</dbReference>
<gene>
    <name evidence="4" type="ORF">Wenmar_02908</name>
</gene>
<dbReference type="PANTHER" id="PTHR34580">
    <property type="match status" value="1"/>
</dbReference>
<evidence type="ECO:0000313" key="4">
    <source>
        <dbReference type="EMBL" id="KIQ68637.1"/>
    </source>
</evidence>
<dbReference type="GO" id="GO:0003700">
    <property type="term" value="F:DNA-binding transcription factor activity"/>
    <property type="evidence" value="ECO:0007669"/>
    <property type="project" value="InterPro"/>
</dbReference>
<accession>A0A0D0Q8B3</accession>
<dbReference type="InterPro" id="IPR001034">
    <property type="entry name" value="DeoR_HTH"/>
</dbReference>
<dbReference type="Proteomes" id="UP000035100">
    <property type="component" value="Unassembled WGS sequence"/>
</dbReference>
<dbReference type="InterPro" id="IPR026881">
    <property type="entry name" value="WYL_dom"/>
</dbReference>
<protein>
    <submittedName>
        <fullName evidence="4">Putative transcriptional regulator</fullName>
    </submittedName>
</protein>
<comment type="caution">
    <text evidence="4">The sequence shown here is derived from an EMBL/GenBank/DDBJ whole genome shotgun (WGS) entry which is preliminary data.</text>
</comment>
<dbReference type="InterPro" id="IPR036390">
    <property type="entry name" value="WH_DNA-bd_sf"/>
</dbReference>
<dbReference type="InterPro" id="IPR036388">
    <property type="entry name" value="WH-like_DNA-bd_sf"/>
</dbReference>
<name>A0A0D0Q8B3_9RHOB</name>
<evidence type="ECO:0000256" key="2">
    <source>
        <dbReference type="ARBA" id="ARBA00023163"/>
    </source>
</evidence>
<dbReference type="PROSITE" id="PS51000">
    <property type="entry name" value="HTH_DEOR_2"/>
    <property type="match status" value="1"/>
</dbReference>
<keyword evidence="5" id="KW-1185">Reference proteome</keyword>
<evidence type="ECO:0000259" key="3">
    <source>
        <dbReference type="PROSITE" id="PS51000"/>
    </source>
</evidence>
<dbReference type="EMBL" id="AONG01000013">
    <property type="protein sequence ID" value="KIQ68637.1"/>
    <property type="molecule type" value="Genomic_DNA"/>
</dbReference>
<dbReference type="Gene3D" id="1.10.10.10">
    <property type="entry name" value="Winged helix-like DNA-binding domain superfamily/Winged helix DNA-binding domain"/>
    <property type="match status" value="1"/>
</dbReference>
<dbReference type="Pfam" id="PF08279">
    <property type="entry name" value="HTH_11"/>
    <property type="match status" value="1"/>
</dbReference>
<dbReference type="AlphaFoldDB" id="A0A0D0Q8B3"/>
<organism evidence="4 5">
    <name type="scientific">Wenxinia marina DSM 24838</name>
    <dbReference type="NCBI Taxonomy" id="1123501"/>
    <lineage>
        <taxon>Bacteria</taxon>
        <taxon>Pseudomonadati</taxon>
        <taxon>Pseudomonadota</taxon>
        <taxon>Alphaproteobacteria</taxon>
        <taxon>Rhodobacterales</taxon>
        <taxon>Roseobacteraceae</taxon>
        <taxon>Wenxinia</taxon>
    </lineage>
</organism>
<dbReference type="SUPFAM" id="SSF46785">
    <property type="entry name" value="Winged helix' DNA-binding domain"/>
    <property type="match status" value="1"/>
</dbReference>
<dbReference type="InterPro" id="IPR051534">
    <property type="entry name" value="CBASS_pafABC_assoc_protein"/>
</dbReference>
<feature type="domain" description="HTH deoR-type" evidence="3">
    <location>
        <begin position="25"/>
        <end position="80"/>
    </location>
</feature>
<dbReference type="Pfam" id="PF13280">
    <property type="entry name" value="WYL"/>
    <property type="match status" value="1"/>
</dbReference>
<proteinExistence type="predicted"/>
<evidence type="ECO:0000313" key="5">
    <source>
        <dbReference type="Proteomes" id="UP000035100"/>
    </source>
</evidence>
<dbReference type="PROSITE" id="PS52050">
    <property type="entry name" value="WYL"/>
    <property type="match status" value="1"/>
</dbReference>
<evidence type="ECO:0000256" key="1">
    <source>
        <dbReference type="ARBA" id="ARBA00023015"/>
    </source>
</evidence>
<dbReference type="InterPro" id="IPR013196">
    <property type="entry name" value="HTH_11"/>
</dbReference>
<keyword evidence="2" id="KW-0804">Transcription</keyword>
<reference evidence="4 5" key="1">
    <citation type="submission" date="2013-01" db="EMBL/GenBank/DDBJ databases">
        <authorList>
            <person name="Fiebig A."/>
            <person name="Goeker M."/>
            <person name="Klenk H.-P.P."/>
        </authorList>
    </citation>
    <scope>NUCLEOTIDE SEQUENCE [LARGE SCALE GENOMIC DNA]</scope>
    <source>
        <strain evidence="4 5">DSM 24838</strain>
    </source>
</reference>
<sequence>MWKANCHLSDRSAVIGSGMASRSDTAARREAILRLMRDGRLWRAADLARRLGVSERTIWRDMERLTAAGLPVAGVRGLGYVATAEVALPAMHLTALEMEALSTALASLADTGGELGAAASGLLARIGAEGAEARGLGAAPLAREAGALPHLAPARAAIRARQVLRVTLDGETAEVRPLRLDYWGGLWALIAWSETAGDFTEVPLHRVEALAPLPRLFAEEADKGLEAYLSRPA</sequence>